<protein>
    <submittedName>
        <fullName evidence="2">Uncharacterized protein</fullName>
    </submittedName>
</protein>
<evidence type="ECO:0000313" key="3">
    <source>
        <dbReference type="Proteomes" id="UP001600424"/>
    </source>
</evidence>
<dbReference type="Proteomes" id="UP001600424">
    <property type="component" value="Unassembled WGS sequence"/>
</dbReference>
<feature type="transmembrane region" description="Helical" evidence="1">
    <location>
        <begin position="12"/>
        <end position="32"/>
    </location>
</feature>
<keyword evidence="1" id="KW-0812">Transmembrane</keyword>
<name>A0ABW6J637_STRWE</name>
<sequence length="250" mass="28181">MTDIDRRRRRRRLLLVLALLATVSGLVVLIALDQLGKDRAGVIAAFLSVAAAAAAWEATGRASDTAEEARRTAEIVARIERDRWLAELTPKFEFTLTKQGDRAAKLLVHLAGPDALGHLDSVTVRIGDDDYDHTPTQQRLGYTNPNGPALEEIAAHVWGPFRLRPRIDEADEHGRELTFTDLRVGRGRPLALDRTMPATWMEGKTYDSWQQEYEGHPLRLLFTCRRGEETWRIARTVDNPDWRPVDRSAA</sequence>
<comment type="caution">
    <text evidence="2">The sequence shown here is derived from an EMBL/GenBank/DDBJ whole genome shotgun (WGS) entry which is preliminary data.</text>
</comment>
<accession>A0ABW6J637</accession>
<keyword evidence="1" id="KW-0472">Membrane</keyword>
<dbReference type="EMBL" id="JBHTRV010000050">
    <property type="protein sequence ID" value="MFE5985398.1"/>
    <property type="molecule type" value="Genomic_DNA"/>
</dbReference>
<proteinExistence type="predicted"/>
<evidence type="ECO:0000256" key="1">
    <source>
        <dbReference type="SAM" id="Phobius"/>
    </source>
</evidence>
<evidence type="ECO:0000313" key="2">
    <source>
        <dbReference type="EMBL" id="MFE5985398.1"/>
    </source>
</evidence>
<keyword evidence="3" id="KW-1185">Reference proteome</keyword>
<organism evidence="2 3">
    <name type="scientific">Streptomyces wedmorensis</name>
    <dbReference type="NCBI Taxonomy" id="43759"/>
    <lineage>
        <taxon>Bacteria</taxon>
        <taxon>Bacillati</taxon>
        <taxon>Actinomycetota</taxon>
        <taxon>Actinomycetes</taxon>
        <taxon>Kitasatosporales</taxon>
        <taxon>Streptomycetaceae</taxon>
        <taxon>Streptomyces</taxon>
    </lineage>
</organism>
<dbReference type="RefSeq" id="WP_386255069.1">
    <property type="nucleotide sequence ID" value="NZ_JBHTRV010000050.1"/>
</dbReference>
<reference evidence="2 3" key="1">
    <citation type="submission" date="2024-09" db="EMBL/GenBank/DDBJ databases">
        <title>The Natural Products Discovery Center: Release of the First 8490 Sequenced Strains for Exploring Actinobacteria Biosynthetic Diversity.</title>
        <authorList>
            <person name="Kalkreuter E."/>
            <person name="Kautsar S.A."/>
            <person name="Yang D."/>
            <person name="Bader C.D."/>
            <person name="Teijaro C.N."/>
            <person name="Fluegel L."/>
            <person name="Davis C.M."/>
            <person name="Simpson J.R."/>
            <person name="Lauterbach L."/>
            <person name="Steele A.D."/>
            <person name="Gui C."/>
            <person name="Meng S."/>
            <person name="Li G."/>
            <person name="Viehrig K."/>
            <person name="Ye F."/>
            <person name="Su P."/>
            <person name="Kiefer A.F."/>
            <person name="Nichols A."/>
            <person name="Cepeda A.J."/>
            <person name="Yan W."/>
            <person name="Fan B."/>
            <person name="Jiang Y."/>
            <person name="Adhikari A."/>
            <person name="Zheng C.-J."/>
            <person name="Schuster L."/>
            <person name="Cowan T.M."/>
            <person name="Smanski M.J."/>
            <person name="Chevrette M.G."/>
            <person name="De Carvalho L.P.S."/>
            <person name="Shen B."/>
        </authorList>
    </citation>
    <scope>NUCLEOTIDE SEQUENCE [LARGE SCALE GENOMIC DNA]</scope>
    <source>
        <strain evidence="2 3">NPDC056472</strain>
    </source>
</reference>
<keyword evidence="1" id="KW-1133">Transmembrane helix</keyword>
<gene>
    <name evidence="2" type="ORF">ACFQ63_37595</name>
</gene>